<dbReference type="InterPro" id="IPR029068">
    <property type="entry name" value="Glyas_Bleomycin-R_OHBP_Dase"/>
</dbReference>
<dbReference type="SUPFAM" id="SSF54593">
    <property type="entry name" value="Glyoxalase/Bleomycin resistance protein/Dihydroxybiphenyl dioxygenase"/>
    <property type="match status" value="1"/>
</dbReference>
<keyword evidence="3" id="KW-1185">Reference proteome</keyword>
<dbReference type="Gene3D" id="3.10.180.10">
    <property type="entry name" value="2,3-Dihydroxybiphenyl 1,2-Dioxygenase, domain 1"/>
    <property type="match status" value="1"/>
</dbReference>
<gene>
    <name evidence="2" type="ORF">NCTC11224_01449</name>
</gene>
<evidence type="ECO:0000313" key="2">
    <source>
        <dbReference type="EMBL" id="SQB10142.1"/>
    </source>
</evidence>
<reference evidence="2 3" key="1">
    <citation type="submission" date="2018-06" db="EMBL/GenBank/DDBJ databases">
        <authorList>
            <consortium name="Pathogen Informatics"/>
            <person name="Doyle S."/>
        </authorList>
    </citation>
    <scope>NUCLEOTIDE SEQUENCE [LARGE SCALE GENOMIC DNA]</scope>
    <source>
        <strain evidence="2 3">NCTC11224</strain>
    </source>
</reference>
<protein>
    <submittedName>
        <fullName evidence="2">Glyoxalase</fullName>
    </submittedName>
</protein>
<evidence type="ECO:0000313" key="3">
    <source>
        <dbReference type="Proteomes" id="UP000251853"/>
    </source>
</evidence>
<dbReference type="Pfam" id="PF12681">
    <property type="entry name" value="Glyoxalase_2"/>
    <property type="match status" value="1"/>
</dbReference>
<name>A0A2X2TWC0_9FIRM</name>
<proteinExistence type="predicted"/>
<accession>A0A2X2TWC0</accession>
<dbReference type="Proteomes" id="UP000251853">
    <property type="component" value="Unassembled WGS sequence"/>
</dbReference>
<dbReference type="EMBL" id="UAVW01000003">
    <property type="protein sequence ID" value="SQB10142.1"/>
    <property type="molecule type" value="Genomic_DNA"/>
</dbReference>
<dbReference type="InterPro" id="IPR025870">
    <property type="entry name" value="Glyoxalase-like_dom"/>
</dbReference>
<sequence>MKYIGTVISVADIYSAKKFYMDLFGLEVYQDYGKNIMFTCGLALQQDFDWLVNLPKEKILRKSNNAEVVFEERNFDDFLKKLEEYSNIEYLGRVIEHSWGQRVIRFYDLDAHIVEVGESMKMVIRRFLDIGMTMEEVSVKMDVSMEDLIKLLHSESAI</sequence>
<dbReference type="RefSeq" id="WP_112481641.1">
    <property type="nucleotide sequence ID" value="NZ_JAIWZC010000001.1"/>
</dbReference>
<organism evidence="2 3">
    <name type="scientific">Enterocloster clostridioformis</name>
    <dbReference type="NCBI Taxonomy" id="1531"/>
    <lineage>
        <taxon>Bacteria</taxon>
        <taxon>Bacillati</taxon>
        <taxon>Bacillota</taxon>
        <taxon>Clostridia</taxon>
        <taxon>Lachnospirales</taxon>
        <taxon>Lachnospiraceae</taxon>
        <taxon>Enterocloster</taxon>
    </lineage>
</organism>
<dbReference type="AlphaFoldDB" id="A0A2X2TWC0"/>
<evidence type="ECO:0000259" key="1">
    <source>
        <dbReference type="Pfam" id="PF12681"/>
    </source>
</evidence>
<feature type="domain" description="Glyoxalase-like" evidence="1">
    <location>
        <begin position="6"/>
        <end position="121"/>
    </location>
</feature>